<protein>
    <submittedName>
        <fullName evidence="2">CinA family protein</fullName>
    </submittedName>
</protein>
<organism evidence="2 3">
    <name type="scientific">Teretinema zuelzerae</name>
    <dbReference type="NCBI Taxonomy" id="156"/>
    <lineage>
        <taxon>Bacteria</taxon>
        <taxon>Pseudomonadati</taxon>
        <taxon>Spirochaetota</taxon>
        <taxon>Spirochaetia</taxon>
        <taxon>Spirochaetales</taxon>
        <taxon>Treponemataceae</taxon>
        <taxon>Teretinema</taxon>
    </lineage>
</organism>
<evidence type="ECO:0000259" key="1">
    <source>
        <dbReference type="Pfam" id="PF02464"/>
    </source>
</evidence>
<proteinExistence type="predicted"/>
<dbReference type="RefSeq" id="WP_230752113.1">
    <property type="nucleotide sequence ID" value="NZ_JAINWA010000001.1"/>
</dbReference>
<evidence type="ECO:0000313" key="2">
    <source>
        <dbReference type="EMBL" id="MCD1653204.1"/>
    </source>
</evidence>
<dbReference type="AlphaFoldDB" id="A0AAE3JJP6"/>
<reference evidence="2" key="1">
    <citation type="submission" date="2021-08" db="EMBL/GenBank/DDBJ databases">
        <title>Comparative analyses of Brucepasteria parasyntrophica and Teretinema zuelzerae.</title>
        <authorList>
            <person name="Song Y."/>
            <person name="Brune A."/>
        </authorList>
    </citation>
    <scope>NUCLEOTIDE SEQUENCE</scope>
    <source>
        <strain evidence="2">DSM 1903</strain>
    </source>
</reference>
<accession>A0AAE3JJP6</accession>
<dbReference type="NCBIfam" id="TIGR00199">
    <property type="entry name" value="PncC_domain"/>
    <property type="match status" value="1"/>
</dbReference>
<feature type="domain" description="CinA C-terminal" evidence="1">
    <location>
        <begin position="3"/>
        <end position="152"/>
    </location>
</feature>
<comment type="caution">
    <text evidence="2">The sequence shown here is derived from an EMBL/GenBank/DDBJ whole genome shotgun (WGS) entry which is preliminary data.</text>
</comment>
<name>A0AAE3JJP6_9SPIR</name>
<dbReference type="InterPro" id="IPR036653">
    <property type="entry name" value="CinA-like_C"/>
</dbReference>
<sequence>MFAALRSRALTLVTAESLTAGGIAHAVTSIPGSSAVLWGGFIVYSNEAKTALLGVPRETIEKYGAVSRETVSSMALGALAGSGADVAVAVTGFAGPAVPGDALPAGSVWIAAAYRKNGENTLAEVRLHRFTGSRASVRSKTIGAACSLANHCLDRF</sequence>
<dbReference type="InterPro" id="IPR008136">
    <property type="entry name" value="CinA_C"/>
</dbReference>
<keyword evidence="3" id="KW-1185">Reference proteome</keyword>
<dbReference type="Gene3D" id="3.90.950.20">
    <property type="entry name" value="CinA-like"/>
    <property type="match status" value="1"/>
</dbReference>
<dbReference type="SUPFAM" id="SSF142433">
    <property type="entry name" value="CinA-like"/>
    <property type="match status" value="1"/>
</dbReference>
<dbReference type="Pfam" id="PF02464">
    <property type="entry name" value="CinA"/>
    <property type="match status" value="1"/>
</dbReference>
<evidence type="ECO:0000313" key="3">
    <source>
        <dbReference type="Proteomes" id="UP001198163"/>
    </source>
</evidence>
<dbReference type="EMBL" id="JAINWA010000001">
    <property type="protein sequence ID" value="MCD1653204.1"/>
    <property type="molecule type" value="Genomic_DNA"/>
</dbReference>
<gene>
    <name evidence="2" type="ORF">K7J14_00575</name>
</gene>
<dbReference type="Proteomes" id="UP001198163">
    <property type="component" value="Unassembled WGS sequence"/>
</dbReference>